<evidence type="ECO:0000256" key="1">
    <source>
        <dbReference type="SAM" id="MobiDB-lite"/>
    </source>
</evidence>
<dbReference type="SUPFAM" id="SSF46689">
    <property type="entry name" value="Homeodomain-like"/>
    <property type="match status" value="1"/>
</dbReference>
<sequence length="474" mass="52127">MEGGCDRTQRSSHVSQYQNLLVPRGRVIAAPWQVIALNDLLQRTGPITSKQDIEKTMRETGLEEKWIRNWLQRQRRAKRARESEGSTVSSEGAPLQDMFTVRTPTPESSSSMAEVSHSFTGGPARQDNFPVQIAEPGSSFIVPLRPGAIPIDRSVAPSPAASLVNTAEWHSEGPTGRCDYMTSVFPVLPPERWQPEQAYDRALAPLEGEMHQPTGITEPISQAQLDAVMQRPQGAFSNVPATSWNMDQQYPAQYVDPSLMYLSQLLLDATNSVPPVPVPVEPSSNLNPLYHPITSDHANVSFLQSALTSTLVSANVNPTESQYTCHPLPPVSFQARYSDLVLLTRRLRSTVEMNVLTAPDVEVPPATFDGHSFQISPSWKTEPQSKLSIVQSDDTLAGSSMRHCQLEDLKPTDTCDGDEGSDDEDEELLTPSGDTPSFIGSPLLYNSMEKGKAALYDENMERVNIAGKVEEVES</sequence>
<dbReference type="OrthoDB" id="2757543at2759"/>
<evidence type="ECO:0000313" key="2">
    <source>
        <dbReference type="EMBL" id="KZT09257.1"/>
    </source>
</evidence>
<dbReference type="RefSeq" id="XP_040766997.1">
    <property type="nucleotide sequence ID" value="XM_040914263.1"/>
</dbReference>
<dbReference type="InterPro" id="IPR009057">
    <property type="entry name" value="Homeodomain-like_sf"/>
</dbReference>
<dbReference type="AlphaFoldDB" id="A0A165FP07"/>
<proteinExistence type="predicted"/>
<evidence type="ECO:0000313" key="3">
    <source>
        <dbReference type="Proteomes" id="UP000076871"/>
    </source>
</evidence>
<accession>A0A165FP07</accession>
<dbReference type="Proteomes" id="UP000076871">
    <property type="component" value="Unassembled WGS sequence"/>
</dbReference>
<organism evidence="2 3">
    <name type="scientific">Laetiporus sulphureus 93-53</name>
    <dbReference type="NCBI Taxonomy" id="1314785"/>
    <lineage>
        <taxon>Eukaryota</taxon>
        <taxon>Fungi</taxon>
        <taxon>Dikarya</taxon>
        <taxon>Basidiomycota</taxon>
        <taxon>Agaricomycotina</taxon>
        <taxon>Agaricomycetes</taxon>
        <taxon>Polyporales</taxon>
        <taxon>Laetiporus</taxon>
    </lineage>
</organism>
<dbReference type="GeneID" id="63831290"/>
<name>A0A165FP07_9APHY</name>
<feature type="region of interest" description="Disordered" evidence="1">
    <location>
        <begin position="409"/>
        <end position="442"/>
    </location>
</feature>
<evidence type="ECO:0008006" key="4">
    <source>
        <dbReference type="Google" id="ProtNLM"/>
    </source>
</evidence>
<reference evidence="2 3" key="1">
    <citation type="journal article" date="2016" name="Mol. Biol. Evol.">
        <title>Comparative Genomics of Early-Diverging Mushroom-Forming Fungi Provides Insights into the Origins of Lignocellulose Decay Capabilities.</title>
        <authorList>
            <person name="Nagy L.G."/>
            <person name="Riley R."/>
            <person name="Tritt A."/>
            <person name="Adam C."/>
            <person name="Daum C."/>
            <person name="Floudas D."/>
            <person name="Sun H."/>
            <person name="Yadav J.S."/>
            <person name="Pangilinan J."/>
            <person name="Larsson K.H."/>
            <person name="Matsuura K."/>
            <person name="Barry K."/>
            <person name="Labutti K."/>
            <person name="Kuo R."/>
            <person name="Ohm R.A."/>
            <person name="Bhattacharya S.S."/>
            <person name="Shirouzu T."/>
            <person name="Yoshinaga Y."/>
            <person name="Martin F.M."/>
            <person name="Grigoriev I.V."/>
            <person name="Hibbett D.S."/>
        </authorList>
    </citation>
    <scope>NUCLEOTIDE SEQUENCE [LARGE SCALE GENOMIC DNA]</scope>
    <source>
        <strain evidence="2 3">93-53</strain>
    </source>
</reference>
<protein>
    <recommendedName>
        <fullName evidence="4">Homeobox domain-containing protein</fullName>
    </recommendedName>
</protein>
<feature type="compositionally biased region" description="Acidic residues" evidence="1">
    <location>
        <begin position="415"/>
        <end position="428"/>
    </location>
</feature>
<keyword evidence="3" id="KW-1185">Reference proteome</keyword>
<dbReference type="EMBL" id="KV427612">
    <property type="protein sequence ID" value="KZT09257.1"/>
    <property type="molecule type" value="Genomic_DNA"/>
</dbReference>
<dbReference type="InParanoid" id="A0A165FP07"/>
<gene>
    <name evidence="2" type="ORF">LAESUDRAFT_810875</name>
</gene>